<proteinExistence type="predicted"/>
<keyword evidence="3" id="KW-0812">Transmembrane</keyword>
<name>A0A9N9VW50_9HYPO</name>
<organism evidence="5 6">
    <name type="scientific">Clonostachys rhizophaga</name>
    <dbReference type="NCBI Taxonomy" id="160324"/>
    <lineage>
        <taxon>Eukaryota</taxon>
        <taxon>Fungi</taxon>
        <taxon>Dikarya</taxon>
        <taxon>Ascomycota</taxon>
        <taxon>Pezizomycotina</taxon>
        <taxon>Sordariomycetes</taxon>
        <taxon>Hypocreomycetidae</taxon>
        <taxon>Hypocreales</taxon>
        <taxon>Bionectriaceae</taxon>
        <taxon>Clonostachys</taxon>
    </lineage>
</organism>
<accession>A0A9N9VW50</accession>
<dbReference type="GO" id="GO:0000981">
    <property type="term" value="F:DNA-binding transcription factor activity, RNA polymerase II-specific"/>
    <property type="evidence" value="ECO:0007669"/>
    <property type="project" value="InterPro"/>
</dbReference>
<dbReference type="CDD" id="cd00067">
    <property type="entry name" value="GAL4"/>
    <property type="match status" value="1"/>
</dbReference>
<evidence type="ECO:0000259" key="4">
    <source>
        <dbReference type="PROSITE" id="PS50048"/>
    </source>
</evidence>
<sequence length="722" mass="80590">MDSADFLKLPQEAQHWQQQLWHCLVRTSPFIPVLPFMDRKSTRQSRQVSCHFCRERKLKCSRSFPCSNCTSRGVECPAVAPATVIRPTSHTIPVGSHAEILNRLARLESLLAAQHEKTPLSPPGSTSNLVGGGNDVPASQPLQWPLSTKLQTLVEDAVSIHSRCPGLGFQNLSPNNSFIVRICPLRLFRELLPDDANSLPTSQLKKIWLPDRKEANVLLKRYLNGLTVFLHVTHGPSIQKLAAEVYDALEAGGSHVPTGYLLLLLAIFGHVILLWTACSEEEEALFPHAGEASAQATSWIKVALEVLYSTQAHSAPSLEYAQGLTILSFTILNMDGITPRGLSLLFQATSVARELGLHRLDHQRQGFPSMQFPAITGIRAEVGRRVWWYLASADWLLSSSSNAQRGTYSINPLHMAVQKPMNIHDGDMTEDGMTAKPIEVFTAMSYSIYRIRLAEEIRILTDKHPLIAFDPYAVAYSHVMEADAAFDRLLSSLPPFFREQPGDVNVVDPGIDRETQGTMMWHKHLLNLSINGQRIKLHLPYLARGAAEPEYAQSHRISIETAWKVINSEYKLRRENSAFTSPRFKLGVVMYGFFLSVAVLVLDMCLATDEAVREAKKQQTQPAWMILLEAQSESSIVGPAVELLTFIMQKHNVGFDTMAILPPQAITVPGQVATGQSTPHANWEGHAFQSTEQHINENTMERDADAVDTYFNMLWMLEKPFI</sequence>
<dbReference type="InterPro" id="IPR001138">
    <property type="entry name" value="Zn2Cys6_DnaBD"/>
</dbReference>
<feature type="domain" description="Zn(2)-C6 fungal-type" evidence="4">
    <location>
        <begin position="49"/>
        <end position="76"/>
    </location>
</feature>
<dbReference type="GO" id="GO:0008270">
    <property type="term" value="F:zinc ion binding"/>
    <property type="evidence" value="ECO:0007669"/>
    <property type="project" value="InterPro"/>
</dbReference>
<keyword evidence="2" id="KW-0539">Nucleus</keyword>
<comment type="caution">
    <text evidence="5">The sequence shown here is derived from an EMBL/GenBank/DDBJ whole genome shotgun (WGS) entry which is preliminary data.</text>
</comment>
<comment type="subcellular location">
    <subcellularLocation>
        <location evidence="1">Nucleus</location>
    </subcellularLocation>
</comment>
<protein>
    <recommendedName>
        <fullName evidence="4">Zn(2)-C6 fungal-type domain-containing protein</fullName>
    </recommendedName>
</protein>
<dbReference type="InterPro" id="IPR050613">
    <property type="entry name" value="Sec_Metabolite_Reg"/>
</dbReference>
<evidence type="ECO:0000256" key="3">
    <source>
        <dbReference type="SAM" id="Phobius"/>
    </source>
</evidence>
<keyword evidence="3" id="KW-0472">Membrane</keyword>
<dbReference type="EMBL" id="CABFNQ020000740">
    <property type="protein sequence ID" value="CAH0030493.1"/>
    <property type="molecule type" value="Genomic_DNA"/>
</dbReference>
<dbReference type="Pfam" id="PF00172">
    <property type="entry name" value="Zn_clus"/>
    <property type="match status" value="1"/>
</dbReference>
<evidence type="ECO:0000313" key="6">
    <source>
        <dbReference type="Proteomes" id="UP000696573"/>
    </source>
</evidence>
<dbReference type="PROSITE" id="PS00463">
    <property type="entry name" value="ZN2_CY6_FUNGAL_1"/>
    <property type="match status" value="1"/>
</dbReference>
<evidence type="ECO:0000256" key="2">
    <source>
        <dbReference type="ARBA" id="ARBA00023242"/>
    </source>
</evidence>
<dbReference type="OrthoDB" id="3014581at2759"/>
<dbReference type="Gene3D" id="4.10.240.10">
    <property type="entry name" value="Zn(2)-C6 fungal-type DNA-binding domain"/>
    <property type="match status" value="1"/>
</dbReference>
<dbReference type="GO" id="GO:0005634">
    <property type="term" value="C:nucleus"/>
    <property type="evidence" value="ECO:0007669"/>
    <property type="project" value="UniProtKB-SubCell"/>
</dbReference>
<evidence type="ECO:0000313" key="5">
    <source>
        <dbReference type="EMBL" id="CAH0030493.1"/>
    </source>
</evidence>
<dbReference type="CDD" id="cd12148">
    <property type="entry name" value="fungal_TF_MHR"/>
    <property type="match status" value="1"/>
</dbReference>
<feature type="transmembrane region" description="Helical" evidence="3">
    <location>
        <begin position="588"/>
        <end position="607"/>
    </location>
</feature>
<dbReference type="PROSITE" id="PS50048">
    <property type="entry name" value="ZN2_CY6_FUNGAL_2"/>
    <property type="match status" value="1"/>
</dbReference>
<dbReference type="AlphaFoldDB" id="A0A9N9VW50"/>
<dbReference type="SMART" id="SM00066">
    <property type="entry name" value="GAL4"/>
    <property type="match status" value="1"/>
</dbReference>
<reference evidence="5" key="1">
    <citation type="submission" date="2021-10" db="EMBL/GenBank/DDBJ databases">
        <authorList>
            <person name="Piombo E."/>
        </authorList>
    </citation>
    <scope>NUCLEOTIDE SEQUENCE</scope>
</reference>
<keyword evidence="6" id="KW-1185">Reference proteome</keyword>
<keyword evidence="3" id="KW-1133">Transmembrane helix</keyword>
<dbReference type="InterPro" id="IPR036864">
    <property type="entry name" value="Zn2-C6_fun-type_DNA-bd_sf"/>
</dbReference>
<dbReference type="Proteomes" id="UP000696573">
    <property type="component" value="Unassembled WGS sequence"/>
</dbReference>
<dbReference type="PANTHER" id="PTHR31001">
    <property type="entry name" value="UNCHARACTERIZED TRANSCRIPTIONAL REGULATORY PROTEIN"/>
    <property type="match status" value="1"/>
</dbReference>
<evidence type="ECO:0000256" key="1">
    <source>
        <dbReference type="ARBA" id="ARBA00004123"/>
    </source>
</evidence>
<gene>
    <name evidence="5" type="ORF">CRHIZ90672A_00003427</name>
</gene>
<dbReference type="PANTHER" id="PTHR31001:SF90">
    <property type="entry name" value="CENTROMERE DNA-BINDING PROTEIN COMPLEX CBF3 SUBUNIT B"/>
    <property type="match status" value="1"/>
</dbReference>
<dbReference type="SUPFAM" id="SSF57701">
    <property type="entry name" value="Zn2/Cys6 DNA-binding domain"/>
    <property type="match status" value="1"/>
</dbReference>